<evidence type="ECO:0000313" key="1">
    <source>
        <dbReference type="EMBL" id="PHP64971.1"/>
    </source>
</evidence>
<evidence type="ECO:0000313" key="2">
    <source>
        <dbReference type="Proteomes" id="UP000221168"/>
    </source>
</evidence>
<dbReference type="RefSeq" id="WP_099308504.1">
    <property type="nucleotide sequence ID" value="NZ_PDVP01000020.1"/>
</dbReference>
<comment type="caution">
    <text evidence="1">The sequence shown here is derived from an EMBL/GenBank/DDBJ whole genome shotgun (WGS) entry which is preliminary data.</text>
</comment>
<dbReference type="AlphaFoldDB" id="A0A2G1QHN7"/>
<organism evidence="1 2">
    <name type="scientific">Zhengella mangrovi</name>
    <dbReference type="NCBI Taxonomy" id="1982044"/>
    <lineage>
        <taxon>Bacteria</taxon>
        <taxon>Pseudomonadati</taxon>
        <taxon>Pseudomonadota</taxon>
        <taxon>Alphaproteobacteria</taxon>
        <taxon>Hyphomicrobiales</taxon>
        <taxon>Notoacmeibacteraceae</taxon>
        <taxon>Zhengella</taxon>
    </lineage>
</organism>
<gene>
    <name evidence="1" type="ORF">CSC94_21805</name>
</gene>
<accession>A0A2G1QHN7</accession>
<dbReference type="EMBL" id="PDVP01000020">
    <property type="protein sequence ID" value="PHP64971.1"/>
    <property type="molecule type" value="Genomic_DNA"/>
</dbReference>
<reference evidence="1 2" key="1">
    <citation type="submission" date="2017-10" db="EMBL/GenBank/DDBJ databases">
        <title>Sedimentibacterium mangrovi gen. nov., sp. nov., a novel member of family Phyllobacteriacea isolated from mangrove sediment.</title>
        <authorList>
            <person name="Liao H."/>
            <person name="Tian Y."/>
        </authorList>
    </citation>
    <scope>NUCLEOTIDE SEQUENCE [LARGE SCALE GENOMIC DNA]</scope>
    <source>
        <strain evidence="1 2">X9-2-2</strain>
    </source>
</reference>
<name>A0A2G1QHN7_9HYPH</name>
<sequence>MRPTSKIIVDEIAPRRTRIAISYRTPAWSRAMAASAHGLRNLIWLAGSVLAIRAAYVGQIEMTWPKQMVVVTLASTGAYVVGEALRQSLIWFWERGHGPHVAVVADITPDRIVVEDGNRTVVLDRVDSLTVTALPHRMGRREERDERRKDPDIGYAYRDAFEVWLQMGHRFERLASVASEADARAIVRHVQEADARAVRTAQQQDALHRRAPVF</sequence>
<dbReference type="Proteomes" id="UP000221168">
    <property type="component" value="Unassembled WGS sequence"/>
</dbReference>
<keyword evidence="2" id="KW-1185">Reference proteome</keyword>
<proteinExistence type="predicted"/>
<protein>
    <submittedName>
        <fullName evidence="1">Uncharacterized protein</fullName>
    </submittedName>
</protein>